<evidence type="ECO:0000313" key="9">
    <source>
        <dbReference type="Proteomes" id="UP000199473"/>
    </source>
</evidence>
<dbReference type="OrthoDB" id="7280794at2"/>
<sequence>MSENPRPSSPLPRFGTARPGPARREPPPLAVAAHAAAAARPVAGRRPRRVIAWLLGSLAAHALVMALLPWMGQRERQDLIGGAPSIEIVFEGNSQAGPAEEPPPAQEAPPGPPAPVVAETVPAPPQAAAPPAPQPAPIPVPPPALSPPPAAPFPEARVVAPPVPRPPVVAPSMPPSLPPLAVPPAPPAPPGVVALLPPPPAPPPVPEAPPAEVAETPALPTEAEILPPAAPLRLRPRFEAPPGPAPRPEAPRQQAGPALPPGTVFVPGGVQLGAPARSAPPGRRQAQGLDLTVDPRLAEGAASTDPSVRVIGAPVDSGWSAAFRDWMNRNLRYPMRALELGESGTVRVRVIAEPNGQVRSVQLTGPSTSPSLNFGTTFPFSGATLPAFPPPADPNGVTIDLTVNYVLIRRQ</sequence>
<feature type="compositionally biased region" description="Pro residues" evidence="5">
    <location>
        <begin position="122"/>
        <end position="144"/>
    </location>
</feature>
<evidence type="ECO:0000256" key="2">
    <source>
        <dbReference type="ARBA" id="ARBA00022692"/>
    </source>
</evidence>
<evidence type="ECO:0000256" key="4">
    <source>
        <dbReference type="ARBA" id="ARBA00023136"/>
    </source>
</evidence>
<feature type="transmembrane region" description="Helical" evidence="6">
    <location>
        <begin position="50"/>
        <end position="71"/>
    </location>
</feature>
<evidence type="ECO:0000313" key="8">
    <source>
        <dbReference type="EMBL" id="SFK38230.1"/>
    </source>
</evidence>
<evidence type="ECO:0000259" key="7">
    <source>
        <dbReference type="PROSITE" id="PS52015"/>
    </source>
</evidence>
<keyword evidence="9" id="KW-1185">Reference proteome</keyword>
<evidence type="ECO:0000256" key="1">
    <source>
        <dbReference type="ARBA" id="ARBA00004167"/>
    </source>
</evidence>
<gene>
    <name evidence="8" type="ORF">SAMN02745775_10282</name>
</gene>
<dbReference type="AlphaFoldDB" id="A0A1I3Z2I0"/>
<dbReference type="STRING" id="1123062.SAMN02745775_10282"/>
<dbReference type="Proteomes" id="UP000199473">
    <property type="component" value="Unassembled WGS sequence"/>
</dbReference>
<feature type="region of interest" description="Disordered" evidence="5">
    <location>
        <begin position="1"/>
        <end position="28"/>
    </location>
</feature>
<feature type="region of interest" description="Disordered" evidence="5">
    <location>
        <begin position="234"/>
        <end position="261"/>
    </location>
</feature>
<name>A0A1I3Z2I0_9PROT</name>
<keyword evidence="2 6" id="KW-0812">Transmembrane</keyword>
<accession>A0A1I3Z2I0</accession>
<dbReference type="NCBIfam" id="TIGR01352">
    <property type="entry name" value="tonB_Cterm"/>
    <property type="match status" value="1"/>
</dbReference>
<dbReference type="PROSITE" id="PS52015">
    <property type="entry name" value="TONB_CTD"/>
    <property type="match status" value="1"/>
</dbReference>
<keyword evidence="3 6" id="KW-1133">Transmembrane helix</keyword>
<evidence type="ECO:0000256" key="5">
    <source>
        <dbReference type="SAM" id="MobiDB-lite"/>
    </source>
</evidence>
<dbReference type="GO" id="GO:0016020">
    <property type="term" value="C:membrane"/>
    <property type="evidence" value="ECO:0007669"/>
    <property type="project" value="UniProtKB-SubCell"/>
</dbReference>
<feature type="compositionally biased region" description="Pro residues" evidence="5">
    <location>
        <begin position="239"/>
        <end position="248"/>
    </location>
</feature>
<proteinExistence type="predicted"/>
<organism evidence="8 9">
    <name type="scientific">Falsiroseomonas stagni DSM 19981</name>
    <dbReference type="NCBI Taxonomy" id="1123062"/>
    <lineage>
        <taxon>Bacteria</taxon>
        <taxon>Pseudomonadati</taxon>
        <taxon>Pseudomonadota</taxon>
        <taxon>Alphaproteobacteria</taxon>
        <taxon>Acetobacterales</taxon>
        <taxon>Roseomonadaceae</taxon>
        <taxon>Falsiroseomonas</taxon>
    </lineage>
</organism>
<keyword evidence="4 6" id="KW-0472">Membrane</keyword>
<dbReference type="GO" id="GO:0055085">
    <property type="term" value="P:transmembrane transport"/>
    <property type="evidence" value="ECO:0007669"/>
    <property type="project" value="InterPro"/>
</dbReference>
<feature type="region of interest" description="Disordered" evidence="5">
    <location>
        <begin position="94"/>
        <end position="144"/>
    </location>
</feature>
<evidence type="ECO:0000256" key="6">
    <source>
        <dbReference type="SAM" id="Phobius"/>
    </source>
</evidence>
<comment type="subcellular location">
    <subcellularLocation>
        <location evidence="1">Membrane</location>
        <topology evidence="1">Single-pass membrane protein</topology>
    </subcellularLocation>
</comment>
<reference evidence="8 9" key="1">
    <citation type="submission" date="2016-10" db="EMBL/GenBank/DDBJ databases">
        <authorList>
            <person name="de Groot N.N."/>
        </authorList>
    </citation>
    <scope>NUCLEOTIDE SEQUENCE [LARGE SCALE GENOMIC DNA]</scope>
    <source>
        <strain evidence="8 9">DSM 19981</strain>
    </source>
</reference>
<dbReference type="Gene3D" id="3.30.1150.10">
    <property type="match status" value="1"/>
</dbReference>
<dbReference type="Pfam" id="PF03544">
    <property type="entry name" value="TonB_C"/>
    <property type="match status" value="1"/>
</dbReference>
<feature type="domain" description="TonB C-terminal" evidence="7">
    <location>
        <begin position="318"/>
        <end position="411"/>
    </location>
</feature>
<evidence type="ECO:0000256" key="3">
    <source>
        <dbReference type="ARBA" id="ARBA00022989"/>
    </source>
</evidence>
<dbReference type="InterPro" id="IPR037682">
    <property type="entry name" value="TonB_C"/>
</dbReference>
<protein>
    <submittedName>
        <fullName evidence="8">TonB family C-terminal domain-containing protein</fullName>
    </submittedName>
</protein>
<dbReference type="SUPFAM" id="SSF74653">
    <property type="entry name" value="TolA/TonB C-terminal domain"/>
    <property type="match status" value="1"/>
</dbReference>
<feature type="compositionally biased region" description="Pro residues" evidence="5">
    <location>
        <begin position="100"/>
        <end position="115"/>
    </location>
</feature>
<dbReference type="InterPro" id="IPR006260">
    <property type="entry name" value="TonB/TolA_C"/>
</dbReference>
<dbReference type="EMBL" id="FOSQ01000002">
    <property type="protein sequence ID" value="SFK38230.1"/>
    <property type="molecule type" value="Genomic_DNA"/>
</dbReference>